<proteinExistence type="predicted"/>
<dbReference type="AlphaFoldDB" id="A0A484G734"/>
<dbReference type="EMBL" id="AMCV02000001">
    <property type="protein sequence ID" value="TDZ25941.1"/>
    <property type="molecule type" value="Genomic_DNA"/>
</dbReference>
<organism evidence="1 2">
    <name type="scientific">Colletotrichum orbiculare (strain 104-T / ATCC 96160 / CBS 514.97 / LARS 414 / MAFF 240422)</name>
    <name type="common">Cucumber anthracnose fungus</name>
    <name type="synonym">Colletotrichum lagenarium</name>
    <dbReference type="NCBI Taxonomy" id="1213857"/>
    <lineage>
        <taxon>Eukaryota</taxon>
        <taxon>Fungi</taxon>
        <taxon>Dikarya</taxon>
        <taxon>Ascomycota</taxon>
        <taxon>Pezizomycotina</taxon>
        <taxon>Sordariomycetes</taxon>
        <taxon>Hypocreomycetidae</taxon>
        <taxon>Glomerellales</taxon>
        <taxon>Glomerellaceae</taxon>
        <taxon>Colletotrichum</taxon>
        <taxon>Colletotrichum orbiculare species complex</taxon>
    </lineage>
</organism>
<sequence>MTACSLYFGRIKTFESPMHLSDASSSLVLGQPPLFSVTSDFFLRIIAIMGTLSSGEIVGLGESHIVEIKEINTRHYSPEQSRNKAERRL</sequence>
<dbReference type="Proteomes" id="UP000014480">
    <property type="component" value="Unassembled WGS sequence"/>
</dbReference>
<protein>
    <submittedName>
        <fullName evidence="1">Uncharacterized protein</fullName>
    </submittedName>
</protein>
<keyword evidence="2" id="KW-1185">Reference proteome</keyword>
<name>A0A484G734_COLOR</name>
<reference evidence="2" key="1">
    <citation type="journal article" date="2013" name="New Phytol.">
        <title>Comparative genomic and transcriptomic analyses reveal the hemibiotrophic stage shift of Colletotrichum fungi.</title>
        <authorList>
            <person name="Gan P."/>
            <person name="Ikeda K."/>
            <person name="Irieda H."/>
            <person name="Narusaka M."/>
            <person name="O'Connell R.J."/>
            <person name="Narusaka Y."/>
            <person name="Takano Y."/>
            <person name="Kubo Y."/>
            <person name="Shirasu K."/>
        </authorList>
    </citation>
    <scope>NUCLEOTIDE SEQUENCE [LARGE SCALE GENOMIC DNA]</scope>
    <source>
        <strain evidence="2">104-T / ATCC 96160 / CBS 514.97 / LARS 414 / MAFF 240422</strain>
    </source>
</reference>
<gene>
    <name evidence="1" type="ORF">Cob_v000920</name>
</gene>
<comment type="caution">
    <text evidence="1">The sequence shown here is derived from an EMBL/GenBank/DDBJ whole genome shotgun (WGS) entry which is preliminary data.</text>
</comment>
<reference evidence="2" key="2">
    <citation type="journal article" date="2019" name="Mol. Plant Microbe Interact.">
        <title>Genome sequence resources for four phytopathogenic fungi from the Colletotrichum orbiculare species complex.</title>
        <authorList>
            <person name="Gan P."/>
            <person name="Tsushima A."/>
            <person name="Narusaka M."/>
            <person name="Narusaka Y."/>
            <person name="Takano Y."/>
            <person name="Kubo Y."/>
            <person name="Shirasu K."/>
        </authorList>
    </citation>
    <scope>GENOME REANNOTATION</scope>
    <source>
        <strain evidence="2">104-T / ATCC 96160 / CBS 514.97 / LARS 414 / MAFF 240422</strain>
    </source>
</reference>
<evidence type="ECO:0000313" key="1">
    <source>
        <dbReference type="EMBL" id="TDZ25941.1"/>
    </source>
</evidence>
<evidence type="ECO:0000313" key="2">
    <source>
        <dbReference type="Proteomes" id="UP000014480"/>
    </source>
</evidence>
<accession>A0A484G734</accession>